<dbReference type="SUPFAM" id="SSF48452">
    <property type="entry name" value="TPR-like"/>
    <property type="match status" value="1"/>
</dbReference>
<evidence type="ECO:0000256" key="8">
    <source>
        <dbReference type="ARBA" id="ARBA00045696"/>
    </source>
</evidence>
<sequence>MSRYLTPSKIGLLALMSLYTESVVPSAATIPVLSFLVSHVLPVSSTASQNKSSPQSSEITLAIEDFQKAAIRHVSGIPGRTVWDLLLKKLWKLDSFDALHVFFDSLSSLLEKMPEEQQDAEDGIESPNRMRLSRASLMGSFVRRAQLEFTRLQFHDGVTLWKSFVAYRASTLPQWKKRNQAAGHIGFDANLQEEPLHSRDRLTDVVYGEFVHRAKQDASISTEDFEKLLEYQIDQMQRMGNRLPQAMRAKFRSMLDTGVTMPSLAHYVTSGDYPSSFDNLHRYFDYTMHNRDRTFYQYALLNLAILHADFGCYSEAITAMQETISTARENSDMGCLNYSLSWLYHFGKAHPEGMNDVQKKGVLGTEKETLAFLKSKAKESSMWSLLSTSLLSEAKLTLSNGDSVAKAFENIVRSSHLNVTQNLANAVGSQMSMQSSIFGRLGVSCQAWLSGELFLQCYKDQSPVEDVVHCICKSALLLAQRGRYEGAFTRMEEVNEETLRALRHSQYWTANLGLIKLRRHLHRDNLVAAEQVLAQLQAPPNLSQDLQFSIRNLEIDLNMRRGDYSTAMEILESLASKLSNGEADILQRIKVMTLKARIYDKAGIPQKGFSVALRAASLAHRARLLPALWEAVGAVCAIMISLKEFSAAAKLLESIMPQTLECQDCNLSAQAFSLLADAHMGMAGQAKAETLPRKEQLTKALDNIGRSFDEFSRIEDVKGQCEMMAKKATIMHLNGDPVLANDCAAKYLDIKRAAKDQI</sequence>
<dbReference type="GO" id="GO:0005680">
    <property type="term" value="C:anaphase-promoting complex"/>
    <property type="evidence" value="ECO:0007669"/>
    <property type="project" value="InterPro"/>
</dbReference>
<dbReference type="GO" id="GO:0051301">
    <property type="term" value="P:cell division"/>
    <property type="evidence" value="ECO:0007669"/>
    <property type="project" value="UniProtKB-KW"/>
</dbReference>
<gene>
    <name evidence="11" type="primary">ANAPC5</name>
    <name evidence="11" type="ORF">ALECFALPRED_003823</name>
</gene>
<comment type="function">
    <text evidence="8">Component of the anaphase promoting complex/cyclosome (APC/C), a cell cycle-regulated E3 ubiquitin ligase that controls progression through mitosis and the G1 phase of the cell cycle. The APC/C complex acts by mediating ubiquitination and subsequent degradation of target proteins: it mainly mediates the formation of 'Lys-11'-linked polyubiquitin chains and, to a lower extent, the formation of 'Lys-48'- and 'Lys-63'-linked polyubiquitin chains. The APC/C complex catalyzes assembly of branched 'Lys-11'-/'Lys-48'-linked branched ubiquitin chains on target proteins.</text>
</comment>
<evidence type="ECO:0000259" key="10">
    <source>
        <dbReference type="Pfam" id="PF12862"/>
    </source>
</evidence>
<dbReference type="PANTHER" id="PTHR12830:SF9">
    <property type="entry name" value="ANAPHASE-PROMOTING COMPLEX SUBUNIT 5"/>
    <property type="match status" value="1"/>
</dbReference>
<dbReference type="EMBL" id="CAJPDR010000235">
    <property type="protein sequence ID" value="CAF9927779.1"/>
    <property type="molecule type" value="Genomic_DNA"/>
</dbReference>
<keyword evidence="6" id="KW-0131">Cell cycle</keyword>
<dbReference type="GO" id="GO:0045842">
    <property type="term" value="P:positive regulation of mitotic metaphase/anaphase transition"/>
    <property type="evidence" value="ECO:0007669"/>
    <property type="project" value="TreeGrafter"/>
</dbReference>
<keyword evidence="9" id="KW-0732">Signal</keyword>
<evidence type="ECO:0000256" key="9">
    <source>
        <dbReference type="SAM" id="SignalP"/>
    </source>
</evidence>
<keyword evidence="4" id="KW-0498">Mitosis</keyword>
<organism evidence="11 12">
    <name type="scientific">Alectoria fallacina</name>
    <dbReference type="NCBI Taxonomy" id="1903189"/>
    <lineage>
        <taxon>Eukaryota</taxon>
        <taxon>Fungi</taxon>
        <taxon>Dikarya</taxon>
        <taxon>Ascomycota</taxon>
        <taxon>Pezizomycotina</taxon>
        <taxon>Lecanoromycetes</taxon>
        <taxon>OSLEUM clade</taxon>
        <taxon>Lecanoromycetidae</taxon>
        <taxon>Lecanorales</taxon>
        <taxon>Lecanorineae</taxon>
        <taxon>Parmeliaceae</taxon>
        <taxon>Alectoria</taxon>
    </lineage>
</organism>
<dbReference type="OrthoDB" id="2504561at2759"/>
<accession>A0A8H3FQY6</accession>
<keyword evidence="12" id="KW-1185">Reference proteome</keyword>
<dbReference type="Pfam" id="PF12862">
    <property type="entry name" value="ANAPC5"/>
    <property type="match status" value="1"/>
</dbReference>
<name>A0A8H3FQY6_9LECA</name>
<comment type="similarity">
    <text evidence="1">Belongs to the APC5 family.</text>
</comment>
<dbReference type="Proteomes" id="UP000664203">
    <property type="component" value="Unassembled WGS sequence"/>
</dbReference>
<feature type="signal peptide" evidence="9">
    <location>
        <begin position="1"/>
        <end position="22"/>
    </location>
</feature>
<keyword evidence="3" id="KW-0132">Cell division</keyword>
<dbReference type="AlphaFoldDB" id="A0A8H3FQY6"/>
<evidence type="ECO:0000256" key="7">
    <source>
        <dbReference type="ARBA" id="ARBA00031069"/>
    </source>
</evidence>
<proteinExistence type="inferred from homology"/>
<evidence type="ECO:0000256" key="5">
    <source>
        <dbReference type="ARBA" id="ARBA00022786"/>
    </source>
</evidence>
<dbReference type="InterPro" id="IPR037679">
    <property type="entry name" value="Apc5"/>
</dbReference>
<dbReference type="UniPathway" id="UPA00143"/>
<feature type="chain" id="PRO_5034553923" description="Anaphase-promoting complex subunit 5" evidence="9">
    <location>
        <begin position="23"/>
        <end position="758"/>
    </location>
</feature>
<evidence type="ECO:0000256" key="2">
    <source>
        <dbReference type="ARBA" id="ARBA00016066"/>
    </source>
</evidence>
<feature type="domain" description="Anaphase-promoting complex subunit 5" evidence="10">
    <location>
        <begin position="266"/>
        <end position="349"/>
    </location>
</feature>
<evidence type="ECO:0000313" key="11">
    <source>
        <dbReference type="EMBL" id="CAF9927779.1"/>
    </source>
</evidence>
<evidence type="ECO:0000313" key="12">
    <source>
        <dbReference type="Proteomes" id="UP000664203"/>
    </source>
</evidence>
<comment type="caution">
    <text evidence="11">The sequence shown here is derived from an EMBL/GenBank/DDBJ whole genome shotgun (WGS) entry which is preliminary data.</text>
</comment>
<dbReference type="GO" id="GO:0070979">
    <property type="term" value="P:protein K11-linked ubiquitination"/>
    <property type="evidence" value="ECO:0007669"/>
    <property type="project" value="TreeGrafter"/>
</dbReference>
<evidence type="ECO:0000256" key="6">
    <source>
        <dbReference type="ARBA" id="ARBA00023306"/>
    </source>
</evidence>
<keyword evidence="5" id="KW-0833">Ubl conjugation pathway</keyword>
<evidence type="ECO:0000256" key="1">
    <source>
        <dbReference type="ARBA" id="ARBA00007450"/>
    </source>
</evidence>
<evidence type="ECO:0000256" key="4">
    <source>
        <dbReference type="ARBA" id="ARBA00022776"/>
    </source>
</evidence>
<dbReference type="InterPro" id="IPR011990">
    <property type="entry name" value="TPR-like_helical_dom_sf"/>
</dbReference>
<dbReference type="InterPro" id="IPR026000">
    <property type="entry name" value="Apc5_dom"/>
</dbReference>
<protein>
    <recommendedName>
        <fullName evidence="2">Anaphase-promoting complex subunit 5</fullName>
    </recommendedName>
    <alternativeName>
        <fullName evidence="7">Cyclosome subunit 5</fullName>
    </alternativeName>
</protein>
<dbReference type="GO" id="GO:0031145">
    <property type="term" value="P:anaphase-promoting complex-dependent catabolic process"/>
    <property type="evidence" value="ECO:0007669"/>
    <property type="project" value="TreeGrafter"/>
</dbReference>
<dbReference type="Gene3D" id="1.25.40.10">
    <property type="entry name" value="Tetratricopeptide repeat domain"/>
    <property type="match status" value="1"/>
</dbReference>
<evidence type="ECO:0000256" key="3">
    <source>
        <dbReference type="ARBA" id="ARBA00022618"/>
    </source>
</evidence>
<reference evidence="11" key="1">
    <citation type="submission" date="2021-03" db="EMBL/GenBank/DDBJ databases">
        <authorList>
            <person name="Tagirdzhanova G."/>
        </authorList>
    </citation>
    <scope>NUCLEOTIDE SEQUENCE</scope>
</reference>
<dbReference type="PANTHER" id="PTHR12830">
    <property type="entry name" value="ANAPHASE-PROMOTING COMPLEX SUBUNIT 5"/>
    <property type="match status" value="1"/>
</dbReference>